<feature type="compositionally biased region" description="Low complexity" evidence="1">
    <location>
        <begin position="52"/>
        <end position="72"/>
    </location>
</feature>
<feature type="region of interest" description="Disordered" evidence="1">
    <location>
        <begin position="352"/>
        <end position="440"/>
    </location>
</feature>
<accession>H9UIE4</accession>
<dbReference type="STRING" id="889378.Spiaf_1209"/>
<dbReference type="Proteomes" id="UP000007383">
    <property type="component" value="Chromosome"/>
</dbReference>
<feature type="compositionally biased region" description="Pro residues" evidence="1">
    <location>
        <begin position="245"/>
        <end position="256"/>
    </location>
</feature>
<feature type="compositionally biased region" description="Low complexity" evidence="1">
    <location>
        <begin position="200"/>
        <end position="244"/>
    </location>
</feature>
<dbReference type="eggNOG" id="ENOG5031CHQ">
    <property type="taxonomic scope" value="Bacteria"/>
</dbReference>
<name>H9UIE4_SPIAZ</name>
<reference evidence="3" key="1">
    <citation type="journal article" date="2013" name="Stand. Genomic Sci.">
        <title>Complete genome sequence of the halophilic bacterium Spirochaeta africana type strain (Z-7692(T)) from the alkaline Lake Magadi in the East African Rift.</title>
        <authorList>
            <person name="Liolos K."/>
            <person name="Abt B."/>
            <person name="Scheuner C."/>
            <person name="Teshima H."/>
            <person name="Held B."/>
            <person name="Lapidus A."/>
            <person name="Nolan M."/>
            <person name="Lucas S."/>
            <person name="Deshpande S."/>
            <person name="Cheng J.F."/>
            <person name="Tapia R."/>
            <person name="Goodwin L.A."/>
            <person name="Pitluck S."/>
            <person name="Pagani I."/>
            <person name="Ivanova N."/>
            <person name="Mavromatis K."/>
            <person name="Mikhailova N."/>
            <person name="Huntemann M."/>
            <person name="Pati A."/>
            <person name="Chen A."/>
            <person name="Palaniappan K."/>
            <person name="Land M."/>
            <person name="Rohde M."/>
            <person name="Tindall B.J."/>
            <person name="Detter J.C."/>
            <person name="Goker M."/>
            <person name="Bristow J."/>
            <person name="Eisen J.A."/>
            <person name="Markowitz V."/>
            <person name="Hugenholtz P."/>
            <person name="Woyke T."/>
            <person name="Klenk H.P."/>
            <person name="Kyrpides N.C."/>
        </authorList>
    </citation>
    <scope>NUCLEOTIDE SEQUENCE</scope>
    <source>
        <strain evidence="3">ATCC 700263 / DSM 8902 / Z-7692</strain>
    </source>
</reference>
<keyword evidence="3" id="KW-1185">Reference proteome</keyword>
<evidence type="ECO:0000313" key="3">
    <source>
        <dbReference type="Proteomes" id="UP000007383"/>
    </source>
</evidence>
<gene>
    <name evidence="2" type="ordered locus">Spiaf_1209</name>
</gene>
<sequence length="560" mass="58378">MGYSRYLGRVCMTKAFGLVRYGLAVAAAVVLLLSCASVPEPGASSDSAGHPGAATGDNTAADAEAALDTATGSGHEDPGAVPRAGLEPDDIPILTSPQADNQPEASLRRSSTAVPQVRHHDDHATTTESLSGPLPVPEIKSTPTAVSAEIPLEDRILPLPEIPDLPASAHAAEPSDEADAEAAAAETAPQPDPDAPEPPAAAEETMQPAEPDAAEEPASAAEAAAAEDATPAAAPAAPASAAPAAPEPPAVTPPGPASSDLHDAPPALENAAVDHTVQAGPEESFRVVLPGGSWIYLGERDGKRQVSFVSRSHRDGDTEFVFRSSEAGEYLLGFQRQDLSRGVTERMLARAEVTEDAADADDSESRGTGHSTTGPSADADGDVDAPGSTLPGLDTAVAPDISPQAGISSDPAAETAMGDRAPDSGGRDSGTPDSADLPRLLDAGNAEGISHVLQRVAPDELADEHDTAVLLQALAEVMSLDRPNGAGGLLQQLLQDEAARESRPQLLYWLGQYYEHPDTRDYRRAVEHYSELEQRYPFHELAEPAGVRRRFLRRHFMDIR</sequence>
<feature type="compositionally biased region" description="Pro residues" evidence="1">
    <location>
        <begin position="190"/>
        <end position="199"/>
    </location>
</feature>
<protein>
    <recommendedName>
        <fullName evidence="4">Outer membrane lipoprotein BamD-like domain-containing protein</fullName>
    </recommendedName>
</protein>
<proteinExistence type="predicted"/>
<dbReference type="AlphaFoldDB" id="H9UIE4"/>
<dbReference type="KEGG" id="sfc:Spiaf_1209"/>
<feature type="region of interest" description="Disordered" evidence="1">
    <location>
        <begin position="40"/>
        <end position="284"/>
    </location>
</feature>
<dbReference type="PROSITE" id="PS51257">
    <property type="entry name" value="PROKAR_LIPOPROTEIN"/>
    <property type="match status" value="1"/>
</dbReference>
<evidence type="ECO:0008006" key="4">
    <source>
        <dbReference type="Google" id="ProtNLM"/>
    </source>
</evidence>
<feature type="compositionally biased region" description="Polar residues" evidence="1">
    <location>
        <begin position="95"/>
        <end position="114"/>
    </location>
</feature>
<feature type="compositionally biased region" description="Polar residues" evidence="1">
    <location>
        <begin position="366"/>
        <end position="375"/>
    </location>
</feature>
<evidence type="ECO:0000313" key="2">
    <source>
        <dbReference type="EMBL" id="AFG37287.1"/>
    </source>
</evidence>
<dbReference type="EMBL" id="CP003282">
    <property type="protein sequence ID" value="AFG37287.1"/>
    <property type="molecule type" value="Genomic_DNA"/>
</dbReference>
<dbReference type="HOGENOM" id="CLU_486520_0_0_12"/>
<organism evidence="2 3">
    <name type="scientific">Spirochaeta africana (strain ATCC 700263 / DSM 8902 / Z-7692)</name>
    <dbReference type="NCBI Taxonomy" id="889378"/>
    <lineage>
        <taxon>Bacteria</taxon>
        <taxon>Pseudomonadati</taxon>
        <taxon>Spirochaetota</taxon>
        <taxon>Spirochaetia</taxon>
        <taxon>Spirochaetales</taxon>
        <taxon>Spirochaetaceae</taxon>
        <taxon>Spirochaeta</taxon>
    </lineage>
</organism>
<evidence type="ECO:0000256" key="1">
    <source>
        <dbReference type="SAM" id="MobiDB-lite"/>
    </source>
</evidence>
<dbReference type="PATRIC" id="fig|889378.3.peg.1208"/>